<dbReference type="Gene3D" id="3.40.50.980">
    <property type="match status" value="6"/>
</dbReference>
<dbReference type="GO" id="GO:0031177">
    <property type="term" value="F:phosphopantetheine binding"/>
    <property type="evidence" value="ECO:0007669"/>
    <property type="project" value="InterPro"/>
</dbReference>
<sequence>MNLRFLLESFDEQVRRVPDATAVQSATDSVSYAELDARANRLAAHLAGRGVGPDVLVGICAERGIDLVVGLLGVVKAGGAYLPLDPAHPADRLGFMLADARATTVVTQRHLADRLPVSPDSLVFLEDDRDKAGFMPDRDKARFIPVRVRPEHLAYVIYTSGSTGRPKGVQIEHRQLASYLACCELDYPGLKGTALLHGSVAFDLTVTSVWGPLTVGGCVVVGDLDDTNPGWRPTFVKATPSHLPLLLGLPDEYSPSVDLVVGGEALPGDVVARWRARHPGATVINEYGPTEATVGCVAFRIEPGDALAAGAVAIGASMRDARSYVLDERLRPVRGDEPGELYVAGAGLARGYHDRSALTAERFVADPFRAGERMYRTGDVVRWDNAGNLHYLGRSDDQVKIRGYRIEPGEIEAALAKHPAVDHVAVVARGDEDKRLVAYIVPAAELPDLREFLAPTLPEHMIPSAFVTLTELPLAPSGKLDRDALPDPAQPGEAQANAPRTATEQTIADIWSDVLGIEDIDVEKDFFELGGNSLLAFRVVPRMRAALGVKLPTRVLFDTRTVADLAAKVDTSASGEEAVIPVVARTGKLPLSASQRRFWFFHEFDPAAVEYNVHFGFRITGDLDIDRLRVACRELLARHESLRTTVTLVDDEPVQVIHPAGEPDLSIKDLDDLEAQVRAEVTVPFDIRDGQVVRFLVLRGENEHLLLFGLHHIAVDGWSIGLLAEDLSALYNQEKLPALPLQYADYASWQRGRLTETALEPHLRYWREKLDGLAPLQLPTDRPRPAVMTSVGRDHRFSLSVETTKRLNELSAKHGATLFMTLVAACQLLFARHSGQRDVALGSIVSGRIRPELERLVGCFINTIAIRSTVEGRESFADLLAQVKETVLEAFTHQDVPFERLVDELCEDRDASRTPLVQAMVGLQTGLVRSLDFDGAVSERFEPARVSAVCDLSIEFTEHDGGIDAIVSYNTDLFDTVTIERMCERLEVLLNGLLDAEDRPMAELPMAAAGERALLARWNDTATADPGGTVVSTFEARVRSTPGAIAVVSEAETLTFAELNVRANRLAHLLRSRGIGAESRVPVLLSRSANSVVAMLGIMKAGGAYVPLHASYPAERARFVLDGVGATLLVTDRTMLDKARSIGAPLIVVEDEPAQPAENPDHEIHAEQLAYVIYTSGSTGTPKGVGVTHHNLVALTADRRWRGAAHERVLAHIPYSFDPAAIELWVPLLNGGRTVIAPDEEVTPELMASQITTHGVTCLVVPTAVFNLFADIDPACFTGLKEIVTGGEAASVAAFDRVRQHCPGTTVTNSYGPTEATVAVTSHPTADAIGTPMDNTQAFVLDGYLEPVPPGVPGELYLAGTGIARGYFGRPALTAERFVANPFGDGRLYRTGDLARWTRDGELVYLGRADGQVKIRGFRIELGEVENALRTHPGIAEAVVVVRGDDERKHLVAYVIPAGESIPDLKEYLSRSLPEYMIPAAFVTVTEFPLTAHGKVDRSALPDPRPESADGYVAPADAVQEQLCRIWAEAVGVERVGIEDNFFGLGGDSILAIQVVSKAQRAGLRMTSKDLFRWQTIAGLAPHVVTEQAVDRTGTVSGPTPLTPIQHFLFDRFTVPEVFDQYVVIDLPEDQAALRQAIDALIEHHDALRMQYTQDNGVWSQVNHETAAGRFLDEPLLKTEIIGESLRLSIHHLVVDGVSWRVLLEDLRTAYDQIRAGRPVDLGPKSTSFREWALRLTEYVKNGGFDDELVHWTTIGNGPALPQDNDGPNTVDSVRIATAGLDAETTRALLRDVPDVYRTEINDVLVAALTRVLSEWTDGDRVLLAMEGHGREELFDDVDLGRTVGWFTSYFPVSLADERGEPGDLLKSVKEQLRAIPRKGIGHGALRYLGALGDGPRPQVSFNYLGQLDTAIGLAQDPAEVRVHALEIVGLVKDGRLDFTWSYSANLHDAATVERLATAFAAQVAALVEHCLRPGAGGRTPSDFPLAQLDQSTVDRLVGDGREVEDIYPLTPMQSGILYDSMMAPDSGAYVAQFDVVVAGVTDPVALGEAWQRVVDRTPVLRTELVTEGVDEPLQLVRREVRVPITHHESAEGVLEQDWARGMRPTDRPLLRVALIPLPDNEVRMIWTSHHILLDGWSGHRLLGDVCAAYSGLPAGPARRPFRDYVEWLAAQDQTVAEAHWRSALDGFSAPTKLPFDRLPAATYRPRSTDGVAVKVPEPVTRRLSELARTHKFTMNTLVQGAWAMTLSRYTGDRDVCFGATVSGRPPELTGAEDIAGIFINTLPVRADVDGAREVVPWLLALQDAQAQSRAFESVSLPQIQAWSTGAQLFDSIVVFENYPIERVTSAAHVREVSAKEINGYPLNLVVYPGERLSFEFRFDPALFDAATLERLGENLVALLTGIADNPSGRIGTIPMLTEADRAALAEWNDTTAEYTAGTVHGLFEQQALETPDALAVDDLTYAEVNGRANAVARELIERGVTAESRVALLLGRSADAVIAMLGVLKAGAVYVPLHPSYPPDRLRWVVRDIGAELVLTDRELTTQAGATGLPLLTVGPGTAENPGVPVGPDRLAYIMFTSGSTGTPKGVAISHRNIVSLAADRRWHEPQRILFHSPHAFDAATYEIWVPLLTGGRVIVAPGELDAATLRALVTEHDVTSTFITAALFALLAEEAPDCFAGMREVFAGGDVVSPAAVERVLAHCPNTTVLNGYGPTENTTFATCGELGGATAPIGRPMDNTRTYVLDAHLNPVPPGVPGELYLAGEGLARGYYGRPALTAERFVADPFGTGGRLYRTGDIVRWTADGQLEFVGRADGQVKIRGFRIELGEIEAALSEQQGVVVAREDNGRKYLAAYVVGEAPDLSGVLPEYMIPSVFVQLDRMPLTSNGKVDRKALPEPTLQAATEFVAPRNPTEKAIGRIWAELLQADRIGVHDSFFALGGDSITALRLVSRVRRAFGVEVSPRELFDAPTIGDLAMTVQDRILATIGDAR</sequence>
<dbReference type="PANTHER" id="PTHR45527">
    <property type="entry name" value="NONRIBOSOMAL PEPTIDE SYNTHETASE"/>
    <property type="match status" value="1"/>
</dbReference>
<dbReference type="Pfam" id="PF00668">
    <property type="entry name" value="Condensation"/>
    <property type="match status" value="3"/>
</dbReference>
<dbReference type="GO" id="GO:0003824">
    <property type="term" value="F:catalytic activity"/>
    <property type="evidence" value="ECO:0007669"/>
    <property type="project" value="InterPro"/>
</dbReference>
<dbReference type="PROSITE" id="PS00012">
    <property type="entry name" value="PHOSPHOPANTETHEINE"/>
    <property type="match status" value="2"/>
</dbReference>
<dbReference type="GO" id="GO:0008610">
    <property type="term" value="P:lipid biosynthetic process"/>
    <property type="evidence" value="ECO:0007669"/>
    <property type="project" value="UniProtKB-ARBA"/>
</dbReference>
<evidence type="ECO:0000256" key="7">
    <source>
        <dbReference type="SAM" id="MobiDB-lite"/>
    </source>
</evidence>
<evidence type="ECO:0000256" key="5">
    <source>
        <dbReference type="ARBA" id="ARBA00022737"/>
    </source>
</evidence>
<dbReference type="PANTHER" id="PTHR45527:SF1">
    <property type="entry name" value="FATTY ACID SYNTHASE"/>
    <property type="match status" value="1"/>
</dbReference>
<dbReference type="FunFam" id="3.40.50.980:FF:000001">
    <property type="entry name" value="Non-ribosomal peptide synthetase"/>
    <property type="match status" value="3"/>
</dbReference>
<dbReference type="InterPro" id="IPR010071">
    <property type="entry name" value="AA_adenyl_dom"/>
</dbReference>
<dbReference type="Proteomes" id="UP000199515">
    <property type="component" value="Unassembled WGS sequence"/>
</dbReference>
<dbReference type="FunFam" id="3.30.300.30:FF:000010">
    <property type="entry name" value="Enterobactin synthetase component F"/>
    <property type="match status" value="1"/>
</dbReference>
<dbReference type="InterPro" id="IPR000873">
    <property type="entry name" value="AMP-dep_synth/lig_dom"/>
</dbReference>
<dbReference type="InterPro" id="IPR045851">
    <property type="entry name" value="AMP-bd_C_sf"/>
</dbReference>
<dbReference type="Pfam" id="PF00550">
    <property type="entry name" value="PP-binding"/>
    <property type="match status" value="3"/>
</dbReference>
<feature type="domain" description="Carrier" evidence="8">
    <location>
        <begin position="1514"/>
        <end position="1588"/>
    </location>
</feature>
<dbReference type="PROSITE" id="PS50075">
    <property type="entry name" value="CARRIER"/>
    <property type="match status" value="3"/>
</dbReference>
<dbReference type="Gene3D" id="3.30.300.30">
    <property type="match status" value="3"/>
</dbReference>
<dbReference type="CDD" id="cd05930">
    <property type="entry name" value="A_NRPS"/>
    <property type="match status" value="1"/>
</dbReference>
<feature type="domain" description="Carrier" evidence="8">
    <location>
        <begin position="498"/>
        <end position="573"/>
    </location>
</feature>
<evidence type="ECO:0000256" key="2">
    <source>
        <dbReference type="ARBA" id="ARBA00006432"/>
    </source>
</evidence>
<dbReference type="Gene3D" id="3.30.559.10">
    <property type="entry name" value="Chloramphenicol acetyltransferase-like domain"/>
    <property type="match status" value="4"/>
</dbReference>
<evidence type="ECO:0000313" key="10">
    <source>
        <dbReference type="Proteomes" id="UP000199515"/>
    </source>
</evidence>
<dbReference type="SMART" id="SM00823">
    <property type="entry name" value="PKS_PP"/>
    <property type="match status" value="3"/>
</dbReference>
<dbReference type="FunFam" id="2.30.38.10:FF:000001">
    <property type="entry name" value="Non-ribosomal peptide synthetase PvdI"/>
    <property type="match status" value="2"/>
</dbReference>
<dbReference type="OrthoDB" id="2472181at2"/>
<dbReference type="InterPro" id="IPR010060">
    <property type="entry name" value="NRPS_synth"/>
</dbReference>
<comment type="cofactor">
    <cofactor evidence="1">
        <name>pantetheine 4'-phosphate</name>
        <dbReference type="ChEBI" id="CHEBI:47942"/>
    </cofactor>
</comment>
<name>A0A1H2USJ9_9PSEU</name>
<keyword evidence="3" id="KW-0596">Phosphopantetheine</keyword>
<dbReference type="FunFam" id="3.40.50.12780:FF:000012">
    <property type="entry name" value="Non-ribosomal peptide synthetase"/>
    <property type="match status" value="1"/>
</dbReference>
<evidence type="ECO:0000259" key="8">
    <source>
        <dbReference type="PROSITE" id="PS50075"/>
    </source>
</evidence>
<keyword evidence="5" id="KW-0677">Repeat</keyword>
<dbReference type="GO" id="GO:0072330">
    <property type="term" value="P:monocarboxylic acid biosynthetic process"/>
    <property type="evidence" value="ECO:0007669"/>
    <property type="project" value="UniProtKB-ARBA"/>
</dbReference>
<evidence type="ECO:0000256" key="4">
    <source>
        <dbReference type="ARBA" id="ARBA00022553"/>
    </source>
</evidence>
<dbReference type="InterPro" id="IPR025110">
    <property type="entry name" value="AMP-bd_C"/>
</dbReference>
<dbReference type="PROSITE" id="PS00455">
    <property type="entry name" value="AMP_BINDING"/>
    <property type="match status" value="3"/>
</dbReference>
<gene>
    <name evidence="9" type="ORF">SAMN05421504_101987</name>
</gene>
<dbReference type="SUPFAM" id="SSF56801">
    <property type="entry name" value="Acetyl-CoA synthetase-like"/>
    <property type="match status" value="3"/>
</dbReference>
<dbReference type="RefSeq" id="WP_091287062.1">
    <property type="nucleotide sequence ID" value="NZ_FNON01000001.1"/>
</dbReference>
<keyword evidence="4" id="KW-0597">Phosphoprotein</keyword>
<dbReference type="InterPro" id="IPR020806">
    <property type="entry name" value="PKS_PP-bd"/>
</dbReference>
<feature type="domain" description="Carrier" evidence="8">
    <location>
        <begin position="2907"/>
        <end position="2982"/>
    </location>
</feature>
<feature type="region of interest" description="Disordered" evidence="7">
    <location>
        <begin position="478"/>
        <end position="502"/>
    </location>
</feature>
<evidence type="ECO:0000256" key="3">
    <source>
        <dbReference type="ARBA" id="ARBA00022450"/>
    </source>
</evidence>
<dbReference type="NCBIfam" id="TIGR01720">
    <property type="entry name" value="NRPS-para261"/>
    <property type="match status" value="1"/>
</dbReference>
<dbReference type="CDD" id="cd19543">
    <property type="entry name" value="DCL_NRPS"/>
    <property type="match status" value="1"/>
</dbReference>
<dbReference type="CDD" id="cd12117">
    <property type="entry name" value="A_NRPS_Srf_like"/>
    <property type="match status" value="2"/>
</dbReference>
<dbReference type="SUPFAM" id="SSF47336">
    <property type="entry name" value="ACP-like"/>
    <property type="match status" value="3"/>
</dbReference>
<dbReference type="FunFam" id="1.10.1200.10:FF:000016">
    <property type="entry name" value="Non-ribosomal peptide synthase"/>
    <property type="match status" value="1"/>
</dbReference>
<keyword evidence="6" id="KW-0045">Antibiotic biosynthesis</keyword>
<dbReference type="InterPro" id="IPR036736">
    <property type="entry name" value="ACP-like_sf"/>
</dbReference>
<evidence type="ECO:0000256" key="6">
    <source>
        <dbReference type="ARBA" id="ARBA00023194"/>
    </source>
</evidence>
<dbReference type="STRING" id="589385.SAMN05421504_101987"/>
<dbReference type="CDD" id="cd19531">
    <property type="entry name" value="LCL_NRPS-like"/>
    <property type="match status" value="1"/>
</dbReference>
<dbReference type="Pfam" id="PF00501">
    <property type="entry name" value="AMP-binding"/>
    <property type="match status" value="3"/>
</dbReference>
<comment type="similarity">
    <text evidence="2">Belongs to the ATP-dependent AMP-binding enzyme family.</text>
</comment>
<dbReference type="Pfam" id="PF13193">
    <property type="entry name" value="AMP-binding_C"/>
    <property type="match status" value="2"/>
</dbReference>
<dbReference type="Gene3D" id="2.30.38.10">
    <property type="entry name" value="Luciferase, Domain 3"/>
    <property type="match status" value="3"/>
</dbReference>
<organism evidence="9 10">
    <name type="scientific">Amycolatopsis xylanica</name>
    <dbReference type="NCBI Taxonomy" id="589385"/>
    <lineage>
        <taxon>Bacteria</taxon>
        <taxon>Bacillati</taxon>
        <taxon>Actinomycetota</taxon>
        <taxon>Actinomycetes</taxon>
        <taxon>Pseudonocardiales</taxon>
        <taxon>Pseudonocardiaceae</taxon>
        <taxon>Amycolatopsis</taxon>
    </lineage>
</organism>
<dbReference type="InterPro" id="IPR001242">
    <property type="entry name" value="Condensation_dom"/>
</dbReference>
<dbReference type="InterPro" id="IPR023213">
    <property type="entry name" value="CAT-like_dom_sf"/>
</dbReference>
<evidence type="ECO:0000256" key="1">
    <source>
        <dbReference type="ARBA" id="ARBA00001957"/>
    </source>
</evidence>
<dbReference type="CDD" id="cd19534">
    <property type="entry name" value="E_NRPS"/>
    <property type="match status" value="1"/>
</dbReference>
<proteinExistence type="inferred from homology"/>
<dbReference type="NCBIfam" id="TIGR01733">
    <property type="entry name" value="AA-adenyl-dom"/>
    <property type="match status" value="3"/>
</dbReference>
<dbReference type="GO" id="GO:0017000">
    <property type="term" value="P:antibiotic biosynthetic process"/>
    <property type="evidence" value="ECO:0007669"/>
    <property type="project" value="UniProtKB-KW"/>
</dbReference>
<dbReference type="InterPro" id="IPR006162">
    <property type="entry name" value="Ppantetheine_attach_site"/>
</dbReference>
<dbReference type="Gene3D" id="1.10.1200.10">
    <property type="entry name" value="ACP-like"/>
    <property type="match status" value="3"/>
</dbReference>
<dbReference type="GO" id="GO:0044550">
    <property type="term" value="P:secondary metabolite biosynthetic process"/>
    <property type="evidence" value="ECO:0007669"/>
    <property type="project" value="UniProtKB-ARBA"/>
</dbReference>
<dbReference type="InterPro" id="IPR009081">
    <property type="entry name" value="PP-bd_ACP"/>
</dbReference>
<keyword evidence="10" id="KW-1185">Reference proteome</keyword>
<dbReference type="Gene3D" id="3.30.559.30">
    <property type="entry name" value="Nonribosomal peptide synthetase, condensation domain"/>
    <property type="match status" value="3"/>
</dbReference>
<dbReference type="EMBL" id="FNON01000001">
    <property type="protein sequence ID" value="SDW59113.1"/>
    <property type="molecule type" value="Genomic_DNA"/>
</dbReference>
<dbReference type="InterPro" id="IPR020845">
    <property type="entry name" value="AMP-binding_CS"/>
</dbReference>
<dbReference type="SUPFAM" id="SSF52777">
    <property type="entry name" value="CoA-dependent acyltransferases"/>
    <property type="match status" value="6"/>
</dbReference>
<accession>A0A1H2USJ9</accession>
<dbReference type="GO" id="GO:0043041">
    <property type="term" value="P:amino acid activation for nonribosomal peptide biosynthetic process"/>
    <property type="evidence" value="ECO:0007669"/>
    <property type="project" value="TreeGrafter"/>
</dbReference>
<dbReference type="FunFam" id="1.10.1200.10:FF:000005">
    <property type="entry name" value="Nonribosomal peptide synthetase 1"/>
    <property type="match status" value="2"/>
</dbReference>
<reference evidence="9 10" key="1">
    <citation type="submission" date="2016-10" db="EMBL/GenBank/DDBJ databases">
        <authorList>
            <person name="de Groot N.N."/>
        </authorList>
    </citation>
    <scope>NUCLEOTIDE SEQUENCE [LARGE SCALE GENOMIC DNA]</scope>
    <source>
        <strain evidence="9 10">CPCC 202699</strain>
    </source>
</reference>
<evidence type="ECO:0000313" key="9">
    <source>
        <dbReference type="EMBL" id="SDW59113.1"/>
    </source>
</evidence>
<protein>
    <submittedName>
        <fullName evidence="9">Non-ribosomal peptide synthase domain TIGR01720/amino acid adenylation domain-containing protein</fullName>
    </submittedName>
</protein>
<dbReference type="NCBIfam" id="NF003417">
    <property type="entry name" value="PRK04813.1"/>
    <property type="match status" value="3"/>
</dbReference>
<dbReference type="GO" id="GO:0005737">
    <property type="term" value="C:cytoplasm"/>
    <property type="evidence" value="ECO:0007669"/>
    <property type="project" value="TreeGrafter"/>
</dbReference>